<proteinExistence type="predicted"/>
<accession>A0A2Z2KAS5</accession>
<dbReference type="KEGG" id="pdh:B9T62_03930"/>
<dbReference type="Gene3D" id="3.20.20.150">
    <property type="entry name" value="Divalent-metal-dependent TIM barrel enzymes"/>
    <property type="match status" value="1"/>
</dbReference>
<feature type="domain" description="Xylose isomerase-like TIM barrel" evidence="2">
    <location>
        <begin position="23"/>
        <end position="173"/>
    </location>
</feature>
<dbReference type="Pfam" id="PF01261">
    <property type="entry name" value="AP_endonuc_2"/>
    <property type="match status" value="1"/>
</dbReference>
<evidence type="ECO:0000256" key="1">
    <source>
        <dbReference type="SAM" id="MobiDB-lite"/>
    </source>
</evidence>
<gene>
    <name evidence="3" type="ORF">B9T62_03930</name>
</gene>
<dbReference type="OrthoDB" id="110795at2"/>
<feature type="region of interest" description="Disordered" evidence="1">
    <location>
        <begin position="184"/>
        <end position="223"/>
    </location>
</feature>
<keyword evidence="4" id="KW-1185">Reference proteome</keyword>
<dbReference type="EMBL" id="CP021780">
    <property type="protein sequence ID" value="ASA20020.1"/>
    <property type="molecule type" value="Genomic_DNA"/>
</dbReference>
<reference evidence="3 4" key="1">
    <citation type="submission" date="2017-06" db="EMBL/GenBank/DDBJ databases">
        <title>Complete genome sequence of Paenibacillus donghaensis KCTC 13049T isolated from East Sea sediment, South Korea.</title>
        <authorList>
            <person name="Jung B.K."/>
            <person name="Hong S.-J."/>
            <person name="Shin J.-H."/>
        </authorList>
    </citation>
    <scope>NUCLEOTIDE SEQUENCE [LARGE SCALE GENOMIC DNA]</scope>
    <source>
        <strain evidence="3 4">KCTC 13049</strain>
    </source>
</reference>
<dbReference type="Proteomes" id="UP000249890">
    <property type="component" value="Chromosome"/>
</dbReference>
<dbReference type="AlphaFoldDB" id="A0A2Z2KAS5"/>
<sequence length="223" mass="23883">MTSLQSCAVSTYVYINRPLVEAIELLAAAGWKHIEIMCEGRHGELLDWTEVQLASLARMGQAQGIRWSIHSPITGCNPATADEQQRAAAEALLLDTLCVAEALGCSYVVLHAGELDTEGEATAGLREAAQARVVLFLQRILAETAGSETVIALENVPPYPGLLGTEVTELLELAYAGGFRPRRPGVRQRPCSDGRQGPLPAYDAAGHVPPGRAASQRQCRRTG</sequence>
<dbReference type="InterPro" id="IPR036237">
    <property type="entry name" value="Xyl_isomerase-like_sf"/>
</dbReference>
<organism evidence="3 4">
    <name type="scientific">Paenibacillus donghaensis</name>
    <dbReference type="NCBI Taxonomy" id="414771"/>
    <lineage>
        <taxon>Bacteria</taxon>
        <taxon>Bacillati</taxon>
        <taxon>Bacillota</taxon>
        <taxon>Bacilli</taxon>
        <taxon>Bacillales</taxon>
        <taxon>Paenibacillaceae</taxon>
        <taxon>Paenibacillus</taxon>
    </lineage>
</organism>
<evidence type="ECO:0000259" key="2">
    <source>
        <dbReference type="Pfam" id="PF01261"/>
    </source>
</evidence>
<dbReference type="InterPro" id="IPR013022">
    <property type="entry name" value="Xyl_isomerase-like_TIM-brl"/>
</dbReference>
<dbReference type="RefSeq" id="WP_087914043.1">
    <property type="nucleotide sequence ID" value="NZ_CP021780.1"/>
</dbReference>
<evidence type="ECO:0000313" key="3">
    <source>
        <dbReference type="EMBL" id="ASA20020.1"/>
    </source>
</evidence>
<dbReference type="SUPFAM" id="SSF51658">
    <property type="entry name" value="Xylose isomerase-like"/>
    <property type="match status" value="1"/>
</dbReference>
<name>A0A2Z2KAS5_9BACL</name>
<evidence type="ECO:0000313" key="4">
    <source>
        <dbReference type="Proteomes" id="UP000249890"/>
    </source>
</evidence>
<protein>
    <recommendedName>
        <fullName evidence="2">Xylose isomerase-like TIM barrel domain-containing protein</fullName>
    </recommendedName>
</protein>